<evidence type="ECO:0000256" key="4">
    <source>
        <dbReference type="ARBA" id="ARBA00029447"/>
    </source>
</evidence>
<accession>A0A0G4JVU3</accession>
<dbReference type="Pfam" id="PF00015">
    <property type="entry name" value="MCPsignal"/>
    <property type="match status" value="1"/>
</dbReference>
<dbReference type="Pfam" id="PF00672">
    <property type="entry name" value="HAMP"/>
    <property type="match status" value="1"/>
</dbReference>
<evidence type="ECO:0000256" key="5">
    <source>
        <dbReference type="PROSITE-ProRule" id="PRU00284"/>
    </source>
</evidence>
<dbReference type="AlphaFoldDB" id="A0A0G4JVU3"/>
<dbReference type="InterPro" id="IPR004089">
    <property type="entry name" value="MCPsignal_dom"/>
</dbReference>
<dbReference type="OrthoDB" id="8724574at2"/>
<dbReference type="PANTHER" id="PTHR43531">
    <property type="entry name" value="PROTEIN ICFG"/>
    <property type="match status" value="1"/>
</dbReference>
<dbReference type="GO" id="GO:0007165">
    <property type="term" value="P:signal transduction"/>
    <property type="evidence" value="ECO:0007669"/>
    <property type="project" value="UniProtKB-KW"/>
</dbReference>
<dbReference type="STRING" id="1109412.BN1221_02481"/>
<feature type="transmembrane region" description="Helical" evidence="6">
    <location>
        <begin position="12"/>
        <end position="32"/>
    </location>
</feature>
<dbReference type="EMBL" id="MJLX01000014">
    <property type="protein sequence ID" value="RLM26778.1"/>
    <property type="molecule type" value="Genomic_DNA"/>
</dbReference>
<evidence type="ECO:0000256" key="1">
    <source>
        <dbReference type="ARBA" id="ARBA00004370"/>
    </source>
</evidence>
<dbReference type="PANTHER" id="PTHR43531:SF5">
    <property type="entry name" value="METHYL-ACCEPTING CHEMOTAXIS PROTEIN III"/>
    <property type="match status" value="1"/>
</dbReference>
<keyword evidence="9" id="KW-0675">Receptor</keyword>
<dbReference type="Pfam" id="PF12729">
    <property type="entry name" value="4HB_MCP_1"/>
    <property type="match status" value="1"/>
</dbReference>
<feature type="domain" description="HAMP" evidence="8">
    <location>
        <begin position="212"/>
        <end position="264"/>
    </location>
</feature>
<feature type="transmembrane region" description="Helical" evidence="6">
    <location>
        <begin position="190"/>
        <end position="210"/>
    </location>
</feature>
<dbReference type="GO" id="GO:0005886">
    <property type="term" value="C:plasma membrane"/>
    <property type="evidence" value="ECO:0007669"/>
    <property type="project" value="TreeGrafter"/>
</dbReference>
<dbReference type="InterPro" id="IPR047347">
    <property type="entry name" value="YvaQ-like_sensor"/>
</dbReference>
<dbReference type="RefSeq" id="WP_048637547.1">
    <property type="nucleotide sequence ID" value="NZ_CGIG01000001.1"/>
</dbReference>
<evidence type="ECO:0000256" key="6">
    <source>
        <dbReference type="SAM" id="Phobius"/>
    </source>
</evidence>
<dbReference type="FunFam" id="1.10.287.950:FF:000001">
    <property type="entry name" value="Methyl-accepting chemotaxis sensory transducer"/>
    <property type="match status" value="1"/>
</dbReference>
<keyword evidence="11" id="KW-1185">Reference proteome</keyword>
<reference evidence="10 12" key="3">
    <citation type="submission" date="2016-09" db="EMBL/GenBank/DDBJ databases">
        <authorList>
            <person name="Doonan J."/>
            <person name="Pachebat J.A."/>
            <person name="Golyshin P.N."/>
            <person name="Denman S."/>
            <person name="Mcdonald J.E."/>
        </authorList>
    </citation>
    <scope>NUCLEOTIDE SEQUENCE [LARGE SCALE GENOMIC DNA]</scope>
    <source>
        <strain evidence="10 12">FRB141</strain>
    </source>
</reference>
<dbReference type="GeneID" id="70909724"/>
<keyword evidence="2" id="KW-0145">Chemotaxis</keyword>
<keyword evidence="6" id="KW-0472">Membrane</keyword>
<comment type="subcellular location">
    <subcellularLocation>
        <location evidence="1">Membrane</location>
    </subcellularLocation>
</comment>
<reference evidence="9" key="1">
    <citation type="submission" date="2015-01" db="EMBL/GenBank/DDBJ databases">
        <authorList>
            <person name="Xiang T."/>
            <person name="Song Y."/>
            <person name="Huang L."/>
            <person name="Wang B."/>
            <person name="Wu P."/>
        </authorList>
    </citation>
    <scope>NUCLEOTIDE SEQUENCE [LARGE SCALE GENOMIC DNA]</scope>
    <source>
        <strain evidence="9">OBR1</strain>
    </source>
</reference>
<gene>
    <name evidence="10" type="ORF">BIY26_07205</name>
    <name evidence="9" type="ORF">BN1221_02481</name>
</gene>
<dbReference type="SMART" id="SM00304">
    <property type="entry name" value="HAMP"/>
    <property type="match status" value="1"/>
</dbReference>
<dbReference type="Proteomes" id="UP000285972">
    <property type="component" value="Unassembled WGS sequence"/>
</dbReference>
<dbReference type="SUPFAM" id="SSF58104">
    <property type="entry name" value="Methyl-accepting chemotaxis protein (MCP) signaling domain"/>
    <property type="match status" value="1"/>
</dbReference>
<dbReference type="SMART" id="SM00283">
    <property type="entry name" value="MA"/>
    <property type="match status" value="1"/>
</dbReference>
<evidence type="ECO:0000313" key="12">
    <source>
        <dbReference type="Proteomes" id="UP000285972"/>
    </source>
</evidence>
<proteinExistence type="inferred from homology"/>
<reference evidence="11" key="2">
    <citation type="submission" date="2015-01" db="EMBL/GenBank/DDBJ databases">
        <authorList>
            <person name="Paterson Steve"/>
        </authorList>
    </citation>
    <scope>NUCLEOTIDE SEQUENCE [LARGE SCALE GENOMIC DNA]</scope>
    <source>
        <strain evidence="11">OBR1</strain>
    </source>
</reference>
<evidence type="ECO:0000256" key="3">
    <source>
        <dbReference type="ARBA" id="ARBA00023224"/>
    </source>
</evidence>
<dbReference type="InterPro" id="IPR051310">
    <property type="entry name" value="MCP_chemotaxis"/>
</dbReference>
<dbReference type="GO" id="GO:0006935">
    <property type="term" value="P:chemotaxis"/>
    <property type="evidence" value="ECO:0007669"/>
    <property type="project" value="UniProtKB-KW"/>
</dbReference>
<dbReference type="Gene3D" id="1.10.287.950">
    <property type="entry name" value="Methyl-accepting chemotaxis protein"/>
    <property type="match status" value="1"/>
</dbReference>
<organism evidence="9 11">
    <name type="scientific">Brenneria goodwinii</name>
    <dbReference type="NCBI Taxonomy" id="1109412"/>
    <lineage>
        <taxon>Bacteria</taxon>
        <taxon>Pseudomonadati</taxon>
        <taxon>Pseudomonadota</taxon>
        <taxon>Gammaproteobacteria</taxon>
        <taxon>Enterobacterales</taxon>
        <taxon>Pectobacteriaceae</taxon>
        <taxon>Brenneria</taxon>
    </lineage>
</organism>
<dbReference type="CDD" id="cd19411">
    <property type="entry name" value="MCP2201-like_sensor"/>
    <property type="match status" value="1"/>
</dbReference>
<dbReference type="PROSITE" id="PS50885">
    <property type="entry name" value="HAMP"/>
    <property type="match status" value="1"/>
</dbReference>
<evidence type="ECO:0000259" key="7">
    <source>
        <dbReference type="PROSITE" id="PS50111"/>
    </source>
</evidence>
<dbReference type="InterPro" id="IPR024478">
    <property type="entry name" value="HlyB_4HB_MCP"/>
</dbReference>
<feature type="domain" description="Methyl-accepting transducer" evidence="7">
    <location>
        <begin position="269"/>
        <end position="498"/>
    </location>
</feature>
<evidence type="ECO:0000313" key="11">
    <source>
        <dbReference type="Proteomes" id="UP000044377"/>
    </source>
</evidence>
<name>A0A0G4JVU3_9GAMM</name>
<keyword evidence="6" id="KW-1133">Transmembrane helix</keyword>
<sequence>MRLSDWKIGTRLVAWFILLVIMICFVSLLAISRLSGFYDNARDIVEDIYPQTVDSNRLIDNVNAGVLAYQKLLVVKGEDKIKAVHDEITNVSADIVELMNKIETTATDPESRRIMDEIKQYRADFKNSGQKIIDLVAAGDQDAAIDEFNTNTDKAQGKYRIAITKLIDHQDNAMATTINQMAQTYSFSRWLLLGILFGCIVFGSMIAVVMTRSITLPINQALLVANRVAKGDLTSKVDVQGKDESSQLLQALEHMNTNLREIVSQVREGAESITTASSQIAAGNQDLSARTEEQASSLEQTASSMEELTSTIKNTADNTHQATGIANRASDSAQRSSAVMTSVTQKMRGIQDSSQRMAEIIGVIDGIAFQTNILALNAAVEAARAGEQGRGFAVVAGEVRSLAQRSATAAKEIKDLIDDSVGKIHEGMQLVDNAEENISDLTTHVLDVNAIISEIAQASNEQSDGINQINIAVGQIDSTTQQNAALVEESASAALSLQSQASILAESVRTFKLGETSAFSRSANTAIPTQAAALPAAGALASTTGKTSGNSQDWTSF</sequence>
<dbReference type="GO" id="GO:0004888">
    <property type="term" value="F:transmembrane signaling receptor activity"/>
    <property type="evidence" value="ECO:0007669"/>
    <property type="project" value="TreeGrafter"/>
</dbReference>
<evidence type="ECO:0000256" key="2">
    <source>
        <dbReference type="ARBA" id="ARBA00022500"/>
    </source>
</evidence>
<dbReference type="CDD" id="cd11386">
    <property type="entry name" value="MCP_signal"/>
    <property type="match status" value="1"/>
</dbReference>
<dbReference type="KEGG" id="bgj:AWC36_23140"/>
<keyword evidence="3 5" id="KW-0807">Transducer</keyword>
<comment type="similarity">
    <text evidence="4">Belongs to the methyl-accepting chemotaxis (MCP) protein family.</text>
</comment>
<dbReference type="Proteomes" id="UP000044377">
    <property type="component" value="Unassembled WGS sequence"/>
</dbReference>
<evidence type="ECO:0000313" key="9">
    <source>
        <dbReference type="EMBL" id="CPR17155.1"/>
    </source>
</evidence>
<protein>
    <submittedName>
        <fullName evidence="9 10">Chemotaxis protein</fullName>
    </submittedName>
</protein>
<dbReference type="EMBL" id="CGIG01000001">
    <property type="protein sequence ID" value="CPR17155.1"/>
    <property type="molecule type" value="Genomic_DNA"/>
</dbReference>
<evidence type="ECO:0000313" key="10">
    <source>
        <dbReference type="EMBL" id="RLM26778.1"/>
    </source>
</evidence>
<dbReference type="PROSITE" id="PS50111">
    <property type="entry name" value="CHEMOTAXIS_TRANSDUC_2"/>
    <property type="match status" value="1"/>
</dbReference>
<keyword evidence="6" id="KW-0812">Transmembrane</keyword>
<dbReference type="CDD" id="cd06225">
    <property type="entry name" value="HAMP"/>
    <property type="match status" value="1"/>
</dbReference>
<dbReference type="InterPro" id="IPR003660">
    <property type="entry name" value="HAMP_dom"/>
</dbReference>
<evidence type="ECO:0000259" key="8">
    <source>
        <dbReference type="PROSITE" id="PS50885"/>
    </source>
</evidence>